<dbReference type="EMBL" id="CAGKOT010000035">
    <property type="protein sequence ID" value="CAB5376016.1"/>
    <property type="molecule type" value="Genomic_DNA"/>
</dbReference>
<proteinExistence type="inferred from homology"/>
<dbReference type="PANTHER" id="PTHR11803">
    <property type="entry name" value="2-IMINOBUTANOATE/2-IMINOPROPANOATE DEAMINASE RIDA"/>
    <property type="match status" value="1"/>
</dbReference>
<dbReference type="Pfam" id="PF01042">
    <property type="entry name" value="Ribonuc_L-PSP"/>
    <property type="match status" value="1"/>
</dbReference>
<dbReference type="NCBIfam" id="TIGR00004">
    <property type="entry name" value="Rid family detoxifying hydrolase"/>
    <property type="match status" value="1"/>
</dbReference>
<reference evidence="2" key="1">
    <citation type="submission" date="2020-05" db="EMBL/GenBank/DDBJ databases">
        <authorList>
            <person name="Rincon C."/>
            <person name="Sanders R I."/>
            <person name="Robbins C."/>
            <person name="Chaturvedi A."/>
        </authorList>
    </citation>
    <scope>NUCLEOTIDE SEQUENCE</scope>
    <source>
        <strain evidence="2">CHB12</strain>
    </source>
</reference>
<sequence>MLANLIPIIIHYTRNMSSQFQTVNTTKAPSAIGPYSQAIIANGFVYASGQIPVVPETGNIISDDVKEQTKQVIKNLTNVLEAANSSLSQVVKTTVFIKDMNDFSSVNEIYGECFGSSRPARACVEVSRLPKDVKVEIDAVALVNSFFVTSSFSKI</sequence>
<dbReference type="GO" id="GO:0005829">
    <property type="term" value="C:cytosol"/>
    <property type="evidence" value="ECO:0007669"/>
    <property type="project" value="TreeGrafter"/>
</dbReference>
<dbReference type="FunFam" id="3.30.1330.40:FF:000001">
    <property type="entry name" value="L-PSP family endoribonuclease"/>
    <property type="match status" value="1"/>
</dbReference>
<dbReference type="SUPFAM" id="SSF55298">
    <property type="entry name" value="YjgF-like"/>
    <property type="match status" value="1"/>
</dbReference>
<dbReference type="OrthoDB" id="309640at2759"/>
<comment type="caution">
    <text evidence="2">The sequence shown here is derived from an EMBL/GenBank/DDBJ whole genome shotgun (WGS) entry which is preliminary data.</text>
</comment>
<dbReference type="GO" id="GO:0005739">
    <property type="term" value="C:mitochondrion"/>
    <property type="evidence" value="ECO:0007669"/>
    <property type="project" value="TreeGrafter"/>
</dbReference>
<dbReference type="AlphaFoldDB" id="A0A915ZIU5"/>
<comment type="similarity">
    <text evidence="1">Belongs to the RutC family.</text>
</comment>
<dbReference type="Gene3D" id="3.30.1330.40">
    <property type="entry name" value="RutC-like"/>
    <property type="match status" value="1"/>
</dbReference>
<gene>
    <name evidence="2" type="ORF">CHRIB12_LOCUS15108</name>
</gene>
<organism evidence="2 3">
    <name type="scientific">Rhizophagus irregularis</name>
    <dbReference type="NCBI Taxonomy" id="588596"/>
    <lineage>
        <taxon>Eukaryota</taxon>
        <taxon>Fungi</taxon>
        <taxon>Fungi incertae sedis</taxon>
        <taxon>Mucoromycota</taxon>
        <taxon>Glomeromycotina</taxon>
        <taxon>Glomeromycetes</taxon>
        <taxon>Glomerales</taxon>
        <taxon>Glomeraceae</taxon>
        <taxon>Rhizophagus</taxon>
    </lineage>
</organism>
<dbReference type="InterPro" id="IPR006056">
    <property type="entry name" value="RidA"/>
</dbReference>
<evidence type="ECO:0000313" key="2">
    <source>
        <dbReference type="EMBL" id="CAB5376016.1"/>
    </source>
</evidence>
<evidence type="ECO:0000313" key="3">
    <source>
        <dbReference type="Proteomes" id="UP000684084"/>
    </source>
</evidence>
<dbReference type="CDD" id="cd00448">
    <property type="entry name" value="YjgF_YER057c_UK114_family"/>
    <property type="match status" value="1"/>
</dbReference>
<name>A0A915ZIU5_9GLOM</name>
<protein>
    <submittedName>
        <fullName evidence="2">Uncharacterized protein</fullName>
    </submittedName>
</protein>
<dbReference type="PROSITE" id="PS01094">
    <property type="entry name" value="UPF0076"/>
    <property type="match status" value="1"/>
</dbReference>
<accession>A0A915ZIU5</accession>
<dbReference type="GO" id="GO:0019239">
    <property type="term" value="F:deaminase activity"/>
    <property type="evidence" value="ECO:0007669"/>
    <property type="project" value="TreeGrafter"/>
</dbReference>
<dbReference type="InterPro" id="IPR006175">
    <property type="entry name" value="YjgF/YER057c/UK114"/>
</dbReference>
<dbReference type="InterPro" id="IPR019897">
    <property type="entry name" value="RidA_CS"/>
</dbReference>
<dbReference type="Proteomes" id="UP000684084">
    <property type="component" value="Unassembled WGS sequence"/>
</dbReference>
<dbReference type="PANTHER" id="PTHR11803:SF58">
    <property type="entry name" value="PROTEIN HMF1-RELATED"/>
    <property type="match status" value="1"/>
</dbReference>
<evidence type="ECO:0000256" key="1">
    <source>
        <dbReference type="ARBA" id="ARBA00010552"/>
    </source>
</evidence>
<dbReference type="VEuPathDB" id="FungiDB:RhiirFUN_017244"/>
<dbReference type="InterPro" id="IPR035959">
    <property type="entry name" value="RutC-like_sf"/>
</dbReference>